<protein>
    <submittedName>
        <fullName evidence="2">Gliding motility-associated-like protein</fullName>
    </submittedName>
</protein>
<evidence type="ECO:0000313" key="2">
    <source>
        <dbReference type="EMBL" id="NKI90629.1"/>
    </source>
</evidence>
<dbReference type="Proteomes" id="UP000717634">
    <property type="component" value="Unassembled WGS sequence"/>
</dbReference>
<sequence>MKLVNRCFLLLFLLLTAQAVRGQPSCATVPNDPTAFSAIDINGSPVTAFCVGQPVRFVHTDPTADSRVLSYGVLPGVGTTFTTSTPRCFPPNYLPYSYTPTLADVGMVTVSELNNVIGNPIYYFRVYRVYDTPPPAFTVAPCPTGQALVTITDAAYDTYSYTFQTPTGPIGPSPIIRGPGVISVPAGATSITLTGKYTTNGLCESRPSVQPLTLATAVVPALTSLTLSSPLPGGAATLAVGNLPVGYLYALQVDTGSGFQNVPSVPVPPGSTSLSVPGAAAGRYRIARNDYCGTSPATSPAIGTLSLTGASARNRNQLLLTDAGSPGTSYTVTRNGTAITTVVPISGGLEDTDVLCGSRYTYVVTATQPGGGIAVSNSVAITTVSALPPAQPRLVASFNLNNVVVLTPVLTTPALPAGGSLRYSRTAGSGAPTDFGTVPSLRAPRDSTELAQLKANPPCYTVALVDVCGNTSPASPATCPAILSASAADPDGSTAALTWTAFTGPDPILPATYTLQRLAADGSVLSTLAVTGTSYTDLTPPTDRQVVRYRLQIGGAGLPVGTFSYSNLASITRQLTLTIPTAFTPNGDGLNDVLEVKGKYLNDYTFIVVDRNGQEVFRGTRRSETWDGTIKGHAPVLGAYVWRFQQNNEDGKPFSATGAVTILK</sequence>
<keyword evidence="1" id="KW-0732">Signal</keyword>
<gene>
    <name evidence="2" type="ORF">HBN54_003236</name>
</gene>
<evidence type="ECO:0000313" key="3">
    <source>
        <dbReference type="Proteomes" id="UP000717634"/>
    </source>
</evidence>
<name>A0ABX1HL82_9BACT</name>
<feature type="signal peptide" evidence="1">
    <location>
        <begin position="1"/>
        <end position="22"/>
    </location>
</feature>
<feature type="chain" id="PRO_5045500326" evidence="1">
    <location>
        <begin position="23"/>
        <end position="664"/>
    </location>
</feature>
<dbReference type="NCBIfam" id="TIGR04131">
    <property type="entry name" value="Bac_Flav_CTERM"/>
    <property type="match status" value="1"/>
</dbReference>
<evidence type="ECO:0000256" key="1">
    <source>
        <dbReference type="SAM" id="SignalP"/>
    </source>
</evidence>
<dbReference type="InterPro" id="IPR026341">
    <property type="entry name" value="T9SS_type_B"/>
</dbReference>
<dbReference type="RefSeq" id="WP_168674223.1">
    <property type="nucleotide sequence ID" value="NZ_JAAVTK010000010.1"/>
</dbReference>
<accession>A0ABX1HL82</accession>
<comment type="caution">
    <text evidence="2">The sequence shown here is derived from an EMBL/GenBank/DDBJ whole genome shotgun (WGS) entry which is preliminary data.</text>
</comment>
<keyword evidence="3" id="KW-1185">Reference proteome</keyword>
<organism evidence="2 3">
    <name type="scientific">Hymenobacter artigasi</name>
    <dbReference type="NCBI Taxonomy" id="2719616"/>
    <lineage>
        <taxon>Bacteria</taxon>
        <taxon>Pseudomonadati</taxon>
        <taxon>Bacteroidota</taxon>
        <taxon>Cytophagia</taxon>
        <taxon>Cytophagales</taxon>
        <taxon>Hymenobacteraceae</taxon>
        <taxon>Hymenobacter</taxon>
    </lineage>
</organism>
<dbReference type="Pfam" id="PF13585">
    <property type="entry name" value="CHU_C"/>
    <property type="match status" value="1"/>
</dbReference>
<dbReference type="EMBL" id="JAAVTK010000010">
    <property type="protein sequence ID" value="NKI90629.1"/>
    <property type="molecule type" value="Genomic_DNA"/>
</dbReference>
<proteinExistence type="predicted"/>
<reference evidence="2 3" key="1">
    <citation type="submission" date="2020-03" db="EMBL/GenBank/DDBJ databases">
        <title>Genomic Encyclopedia of Type Strains, Phase IV (KMG-V): Genome sequencing to study the core and pangenomes of soil and plant-associated prokaryotes.</title>
        <authorList>
            <person name="Whitman W."/>
        </authorList>
    </citation>
    <scope>NUCLEOTIDE SEQUENCE [LARGE SCALE GENOMIC DNA]</scope>
    <source>
        <strain evidence="2 3">1B</strain>
    </source>
</reference>